<accession>A0A7L7KNG2</accession>
<evidence type="ECO:0000256" key="1">
    <source>
        <dbReference type="SAM" id="Phobius"/>
    </source>
</evidence>
<dbReference type="EMBL" id="CP048914">
    <property type="protein sequence ID" value="QMS84260.1"/>
    <property type="molecule type" value="Genomic_DNA"/>
</dbReference>
<evidence type="ECO:0000313" key="3">
    <source>
        <dbReference type="Proteomes" id="UP000514720"/>
    </source>
</evidence>
<sequence>MWNNRTLLVLVGIFMVLTRVDLTNVCACSPVIYRDTTLITVDGDEFDNSPEYFYDLLFNKVDYPGYYQETVNNQFIMEHPSYETFAFLEEGDWVSYKAHYSGDIDVWESGWNHEFIAMSENTIQEYKIIVFDDDGKVIKVSSIYNKDDFGYYGEGEDFGSVAHTFDETTEEFGEEAIGNGCAGWSNPMNYMPLLMFGIYGLFLTLVIVIIIVITIRRRKFNRIQ</sequence>
<dbReference type="KEGG" id="xcl:G4Z02_00395"/>
<keyword evidence="1" id="KW-0472">Membrane</keyword>
<evidence type="ECO:0000313" key="2">
    <source>
        <dbReference type="EMBL" id="QMS84260.1"/>
    </source>
</evidence>
<proteinExistence type="predicted"/>
<gene>
    <name evidence="2" type="ORF">G4Z02_00395</name>
</gene>
<keyword evidence="1" id="KW-1133">Transmembrane helix</keyword>
<keyword evidence="3" id="KW-1185">Reference proteome</keyword>
<feature type="transmembrane region" description="Helical" evidence="1">
    <location>
        <begin position="190"/>
        <end position="215"/>
    </location>
</feature>
<dbReference type="Proteomes" id="UP000514720">
    <property type="component" value="Chromosome"/>
</dbReference>
<keyword evidence="1" id="KW-0812">Transmembrane</keyword>
<dbReference type="AlphaFoldDB" id="A0A7L7KNG2"/>
<reference evidence="2 3" key="1">
    <citation type="submission" date="2020-02" db="EMBL/GenBank/DDBJ databases">
        <authorList>
            <person name="Zheng R.K."/>
            <person name="Sun C.M."/>
        </authorList>
    </citation>
    <scope>NUCLEOTIDE SEQUENCE [LARGE SCALE GENOMIC DNA]</scope>
    <source>
        <strain evidence="3">zrk13</strain>
    </source>
</reference>
<protein>
    <submittedName>
        <fullName evidence="2">Uncharacterized protein</fullName>
    </submittedName>
</protein>
<dbReference type="RefSeq" id="WP_258877869.1">
    <property type="nucleotide sequence ID" value="NZ_CP048914.1"/>
</dbReference>
<name>A0A7L7KNG2_9MOLU</name>
<organism evidence="2 3">
    <name type="scientific">Candidatus Xianfuyuplasma coldseepsis</name>
    <dbReference type="NCBI Taxonomy" id="2782163"/>
    <lineage>
        <taxon>Bacteria</taxon>
        <taxon>Bacillati</taxon>
        <taxon>Mycoplasmatota</taxon>
        <taxon>Mollicutes</taxon>
        <taxon>Candidatus Izemoplasmatales</taxon>
        <taxon>Candidatus Izemoplasmataceae</taxon>
        <taxon>Candidatus Xianfuyuplasma</taxon>
    </lineage>
</organism>